<gene>
    <name evidence="4" type="ORF">D7024_10890</name>
</gene>
<dbReference type="PRINTS" id="PR00080">
    <property type="entry name" value="SDRFAMILY"/>
</dbReference>
<dbReference type="InterPro" id="IPR002347">
    <property type="entry name" value="SDR_fam"/>
</dbReference>
<dbReference type="PROSITE" id="PS00061">
    <property type="entry name" value="ADH_SHORT"/>
    <property type="match status" value="1"/>
</dbReference>
<comment type="caution">
    <text evidence="4">The sequence shown here is derived from an EMBL/GenBank/DDBJ whole genome shotgun (WGS) entry which is preliminary data.</text>
</comment>
<feature type="domain" description="Ketoreductase" evidence="3">
    <location>
        <begin position="11"/>
        <end position="150"/>
    </location>
</feature>
<dbReference type="PRINTS" id="PR00081">
    <property type="entry name" value="GDHRDH"/>
</dbReference>
<dbReference type="FunFam" id="3.40.50.720:FF:000084">
    <property type="entry name" value="Short-chain dehydrogenase reductase"/>
    <property type="match status" value="1"/>
</dbReference>
<dbReference type="OrthoDB" id="9803333at2"/>
<evidence type="ECO:0000259" key="3">
    <source>
        <dbReference type="SMART" id="SM00822"/>
    </source>
</evidence>
<protein>
    <submittedName>
        <fullName evidence="4">Glucose 1-dehydrogenase</fullName>
        <ecNumber evidence="4">1.1.1.47</ecNumber>
    </submittedName>
</protein>
<proteinExistence type="inferred from homology"/>
<dbReference type="InterPro" id="IPR057326">
    <property type="entry name" value="KR_dom"/>
</dbReference>
<dbReference type="Proteomes" id="UP000271256">
    <property type="component" value="Unassembled WGS sequence"/>
</dbReference>
<dbReference type="GO" id="GO:0047936">
    <property type="term" value="F:glucose 1-dehydrogenase [NAD(P)+] activity"/>
    <property type="evidence" value="ECO:0007669"/>
    <property type="project" value="UniProtKB-EC"/>
</dbReference>
<dbReference type="PANTHER" id="PTHR42760:SF124">
    <property type="entry name" value="SHORT-CHAIN DEHYDROGENASE_REDUCTASE"/>
    <property type="match status" value="1"/>
</dbReference>
<organism evidence="4 5">
    <name type="scientific">Desulfofundulus salinus</name>
    <dbReference type="NCBI Taxonomy" id="2419843"/>
    <lineage>
        <taxon>Bacteria</taxon>
        <taxon>Bacillati</taxon>
        <taxon>Bacillota</taxon>
        <taxon>Clostridia</taxon>
        <taxon>Eubacteriales</taxon>
        <taxon>Peptococcaceae</taxon>
        <taxon>Desulfofundulus</taxon>
    </lineage>
</organism>
<evidence type="ECO:0000313" key="4">
    <source>
        <dbReference type="EMBL" id="RKO67419.1"/>
    </source>
</evidence>
<keyword evidence="2 4" id="KW-0560">Oxidoreductase</keyword>
<dbReference type="AlphaFoldDB" id="A0A494WVD0"/>
<dbReference type="SMART" id="SM00822">
    <property type="entry name" value="PKS_KR"/>
    <property type="match status" value="1"/>
</dbReference>
<dbReference type="InterPro" id="IPR036291">
    <property type="entry name" value="NAD(P)-bd_dom_sf"/>
</dbReference>
<dbReference type="InterPro" id="IPR020904">
    <property type="entry name" value="Sc_DH/Rdtase_CS"/>
</dbReference>
<dbReference type="GO" id="GO:0008206">
    <property type="term" value="P:bile acid metabolic process"/>
    <property type="evidence" value="ECO:0007669"/>
    <property type="project" value="UniProtKB-ARBA"/>
</dbReference>
<evidence type="ECO:0000313" key="5">
    <source>
        <dbReference type="Proteomes" id="UP000271256"/>
    </source>
</evidence>
<sequence length="254" mass="27334">MKFPTFGLNGRVALVTGSTKGIGYGIALALAGAGADLVIVSRNQADCDRVADEIRGMGRRAIGVATDVTQNDQVQKLVERTVAEYGRIDILVNNAGTAITKRAEDLTEADFERVVALDQRAVFFVAQAVGRQMIKQGGGRIINVASILGLVGERQVLPYCVAKGGVIQMTRALALEWAKYNISVNALCPGYVITPMNEADLKNEKIYNHLLRNIPMRRLGRIEDMAGAVVFMASDAASYMTGQCLVIDGGWTAQ</sequence>
<evidence type="ECO:0000256" key="2">
    <source>
        <dbReference type="ARBA" id="ARBA00023002"/>
    </source>
</evidence>
<reference evidence="4 5" key="1">
    <citation type="submission" date="2018-10" db="EMBL/GenBank/DDBJ databases">
        <authorList>
            <person name="Grouzdev D.S."/>
            <person name="Krutkina M.S."/>
            <person name="Tourova T.P."/>
            <person name="Nazina T.N."/>
        </authorList>
    </citation>
    <scope>NUCLEOTIDE SEQUENCE [LARGE SCALE GENOMIC DNA]</scope>
    <source>
        <strain evidence="4 5">435</strain>
    </source>
</reference>
<keyword evidence="5" id="KW-1185">Reference proteome</keyword>
<evidence type="ECO:0000256" key="1">
    <source>
        <dbReference type="ARBA" id="ARBA00006484"/>
    </source>
</evidence>
<dbReference type="PANTHER" id="PTHR42760">
    <property type="entry name" value="SHORT-CHAIN DEHYDROGENASES/REDUCTASES FAMILY MEMBER"/>
    <property type="match status" value="1"/>
</dbReference>
<dbReference type="Pfam" id="PF13561">
    <property type="entry name" value="adh_short_C2"/>
    <property type="match status" value="1"/>
</dbReference>
<name>A0A494WVD0_9FIRM</name>
<dbReference type="NCBIfam" id="NF005559">
    <property type="entry name" value="PRK07231.1"/>
    <property type="match status" value="1"/>
</dbReference>
<dbReference type="EMBL" id="RBWE01000001">
    <property type="protein sequence ID" value="RKO67419.1"/>
    <property type="molecule type" value="Genomic_DNA"/>
</dbReference>
<accession>A0A494WVD0</accession>
<dbReference type="RefSeq" id="WP_121451829.1">
    <property type="nucleotide sequence ID" value="NZ_RBWE01000001.1"/>
</dbReference>
<dbReference type="SUPFAM" id="SSF51735">
    <property type="entry name" value="NAD(P)-binding Rossmann-fold domains"/>
    <property type="match status" value="1"/>
</dbReference>
<dbReference type="Gene3D" id="3.40.50.720">
    <property type="entry name" value="NAD(P)-binding Rossmann-like Domain"/>
    <property type="match status" value="1"/>
</dbReference>
<dbReference type="EC" id="1.1.1.47" evidence="4"/>
<comment type="similarity">
    <text evidence="1">Belongs to the short-chain dehydrogenases/reductases (SDR) family.</text>
</comment>